<accession>A0A816I2B7</accession>
<dbReference type="Proteomes" id="UP001295469">
    <property type="component" value="Chromosome C03"/>
</dbReference>
<organism evidence="1">
    <name type="scientific">Brassica napus</name>
    <name type="common">Rape</name>
    <dbReference type="NCBI Taxonomy" id="3708"/>
    <lineage>
        <taxon>Eukaryota</taxon>
        <taxon>Viridiplantae</taxon>
        <taxon>Streptophyta</taxon>
        <taxon>Embryophyta</taxon>
        <taxon>Tracheophyta</taxon>
        <taxon>Spermatophyta</taxon>
        <taxon>Magnoliopsida</taxon>
        <taxon>eudicotyledons</taxon>
        <taxon>Gunneridae</taxon>
        <taxon>Pentapetalae</taxon>
        <taxon>rosids</taxon>
        <taxon>malvids</taxon>
        <taxon>Brassicales</taxon>
        <taxon>Brassicaceae</taxon>
        <taxon>Brassiceae</taxon>
        <taxon>Brassica</taxon>
    </lineage>
</organism>
<proteinExistence type="predicted"/>
<protein>
    <submittedName>
        <fullName evidence="1">(rape) hypothetical protein</fullName>
    </submittedName>
</protein>
<evidence type="ECO:0000313" key="1">
    <source>
        <dbReference type="EMBL" id="CAF1701827.1"/>
    </source>
</evidence>
<gene>
    <name evidence="1" type="ORF">DARMORV10_C03P32610.1</name>
</gene>
<sequence>IEGVAKQHQVIVTVINAGFDLCSQGVLHHHREHQLSGEINLSLRWLHVYDRHPKPRADPTVDSNGIIFTPATAVKFASSSPIINWSASNLSGLDQIFESSLILGRYNSTLAPIPGNVLAGESRRLRNAVS</sequence>
<dbReference type="EMBL" id="HG994367">
    <property type="protein sequence ID" value="CAF1701827.1"/>
    <property type="molecule type" value="Genomic_DNA"/>
</dbReference>
<name>A0A816I2B7_BRANA</name>
<feature type="non-terminal residue" evidence="1">
    <location>
        <position position="1"/>
    </location>
</feature>
<reference evidence="1" key="1">
    <citation type="submission" date="2021-01" db="EMBL/GenBank/DDBJ databases">
        <authorList>
            <consortium name="Genoscope - CEA"/>
            <person name="William W."/>
        </authorList>
    </citation>
    <scope>NUCLEOTIDE SEQUENCE</scope>
</reference>
<dbReference type="AlphaFoldDB" id="A0A816I2B7"/>